<accession>A0AA96WKG8</accession>
<dbReference type="SUPFAM" id="SSF69593">
    <property type="entry name" value="Glycerol-3-phosphate (1)-acyltransferase"/>
    <property type="match status" value="1"/>
</dbReference>
<keyword evidence="2 4" id="KW-0012">Acyltransferase</keyword>
<dbReference type="GO" id="GO:0003841">
    <property type="term" value="F:1-acylglycerol-3-phosphate O-acyltransferase activity"/>
    <property type="evidence" value="ECO:0007669"/>
    <property type="project" value="TreeGrafter"/>
</dbReference>
<dbReference type="EMBL" id="CP053586">
    <property type="protein sequence ID" value="WNZ26755.1"/>
    <property type="molecule type" value="Genomic_DNA"/>
</dbReference>
<evidence type="ECO:0000256" key="1">
    <source>
        <dbReference type="ARBA" id="ARBA00022679"/>
    </source>
</evidence>
<evidence type="ECO:0000313" key="4">
    <source>
        <dbReference type="EMBL" id="WNZ26755.1"/>
    </source>
</evidence>
<dbReference type="CDD" id="cd07989">
    <property type="entry name" value="LPLAT_AGPAT-like"/>
    <property type="match status" value="1"/>
</dbReference>
<organism evidence="4">
    <name type="scientific">Leptolyngbya sp. NK1-12</name>
    <dbReference type="NCBI Taxonomy" id="2547451"/>
    <lineage>
        <taxon>Bacteria</taxon>
        <taxon>Bacillati</taxon>
        <taxon>Cyanobacteriota</taxon>
        <taxon>Cyanophyceae</taxon>
        <taxon>Leptolyngbyales</taxon>
        <taxon>Leptolyngbyaceae</taxon>
        <taxon>Leptolyngbya group</taxon>
        <taxon>Leptolyngbya</taxon>
    </lineage>
</organism>
<dbReference type="AlphaFoldDB" id="A0AA96WKG8"/>
<name>A0AA96WKG8_9CYAN</name>
<dbReference type="GO" id="GO:0005886">
    <property type="term" value="C:plasma membrane"/>
    <property type="evidence" value="ECO:0007669"/>
    <property type="project" value="TreeGrafter"/>
</dbReference>
<proteinExistence type="predicted"/>
<gene>
    <name evidence="4" type="ORF">HJG54_23245</name>
</gene>
<feature type="domain" description="Phospholipid/glycerol acyltransferase" evidence="3">
    <location>
        <begin position="61"/>
        <end position="184"/>
    </location>
</feature>
<sequence>MLVIRSLTSALLTHNQSSSIDSRPSPWMTPLAYALGSWVVLPSYFRIHVTGQENVPRDGAVILAPTHRSRWDALVVPYAAGRFATGRDIRFMVTADEVKGLQGWLIRHLGGFPVNPRQPAIASLRHGLEILQNREMLVIFPEGGIFRDKQVHPLKPGLARLALQAEASQPDLTVQVVPVYLDYSQAFPTWGCKVNVRIGKPLQVADYTQGKPKSEAQRLTADLTTALKRLAGTETEVMETVNGAGESMPVCLQHGQMHG</sequence>
<evidence type="ECO:0000259" key="3">
    <source>
        <dbReference type="SMART" id="SM00563"/>
    </source>
</evidence>
<keyword evidence="1" id="KW-0808">Transferase</keyword>
<dbReference type="SMART" id="SM00563">
    <property type="entry name" value="PlsC"/>
    <property type="match status" value="1"/>
</dbReference>
<reference evidence="4" key="1">
    <citation type="submission" date="2020-05" db="EMBL/GenBank/DDBJ databases">
        <authorList>
            <person name="Zhu T."/>
            <person name="Keshari N."/>
            <person name="Lu X."/>
        </authorList>
    </citation>
    <scope>NUCLEOTIDE SEQUENCE</scope>
    <source>
        <strain evidence="4">NK1-12</strain>
    </source>
</reference>
<dbReference type="PANTHER" id="PTHR10434:SF11">
    <property type="entry name" value="1-ACYL-SN-GLYCEROL-3-PHOSPHATE ACYLTRANSFERASE"/>
    <property type="match status" value="1"/>
</dbReference>
<protein>
    <submittedName>
        <fullName evidence="4">1-acyl-sn-glycerol-3-phosphate acyltransferase</fullName>
    </submittedName>
</protein>
<evidence type="ECO:0000256" key="2">
    <source>
        <dbReference type="ARBA" id="ARBA00023315"/>
    </source>
</evidence>
<dbReference type="InterPro" id="IPR002123">
    <property type="entry name" value="Plipid/glycerol_acylTrfase"/>
</dbReference>
<dbReference type="GO" id="GO:0006654">
    <property type="term" value="P:phosphatidic acid biosynthetic process"/>
    <property type="evidence" value="ECO:0007669"/>
    <property type="project" value="TreeGrafter"/>
</dbReference>
<dbReference type="Pfam" id="PF01553">
    <property type="entry name" value="Acyltransferase"/>
    <property type="match status" value="1"/>
</dbReference>
<dbReference type="PANTHER" id="PTHR10434">
    <property type="entry name" value="1-ACYL-SN-GLYCEROL-3-PHOSPHATE ACYLTRANSFERASE"/>
    <property type="match status" value="1"/>
</dbReference>